<evidence type="ECO:0000313" key="1">
    <source>
        <dbReference type="Proteomes" id="UP000189701"/>
    </source>
</evidence>
<dbReference type="Proteomes" id="UP000189701">
    <property type="component" value="Unplaced"/>
</dbReference>
<reference evidence="2" key="2">
    <citation type="submission" date="2025-08" db="UniProtKB">
        <authorList>
            <consortium name="RefSeq"/>
        </authorList>
    </citation>
    <scope>IDENTIFICATION</scope>
    <source>
        <tissue evidence="2">Leaf</tissue>
    </source>
</reference>
<reference evidence="1" key="1">
    <citation type="journal article" date="2013" name="Genome Biol.">
        <title>Reference genomes and transcriptomes of Nicotiana sylvestris and Nicotiana tomentosiformis.</title>
        <authorList>
            <person name="Sierro N."/>
            <person name="Battey J.N."/>
            <person name="Ouadi S."/>
            <person name="Bovet L."/>
            <person name="Goepfert S."/>
            <person name="Bakaher N."/>
            <person name="Peitsch M.C."/>
            <person name="Ivanov N.V."/>
        </authorList>
    </citation>
    <scope>NUCLEOTIDE SEQUENCE [LARGE SCALE GENOMIC DNA]</scope>
</reference>
<accession>A0A1U7XHF4</accession>
<gene>
    <name evidence="2" type="primary">LOC104236776</name>
</gene>
<proteinExistence type="predicted"/>
<organism evidence="1 2">
    <name type="scientific">Nicotiana sylvestris</name>
    <name type="common">Wood tobacco</name>
    <name type="synonym">South American tobacco</name>
    <dbReference type="NCBI Taxonomy" id="4096"/>
    <lineage>
        <taxon>Eukaryota</taxon>
        <taxon>Viridiplantae</taxon>
        <taxon>Streptophyta</taxon>
        <taxon>Embryophyta</taxon>
        <taxon>Tracheophyta</taxon>
        <taxon>Spermatophyta</taxon>
        <taxon>Magnoliopsida</taxon>
        <taxon>eudicotyledons</taxon>
        <taxon>Gunneridae</taxon>
        <taxon>Pentapetalae</taxon>
        <taxon>asterids</taxon>
        <taxon>lamiids</taxon>
        <taxon>Solanales</taxon>
        <taxon>Solanaceae</taxon>
        <taxon>Nicotianoideae</taxon>
        <taxon>Nicotianeae</taxon>
        <taxon>Nicotiana</taxon>
    </lineage>
</organism>
<evidence type="ECO:0000313" key="2">
    <source>
        <dbReference type="RefSeq" id="XP_009789086.1"/>
    </source>
</evidence>
<name>A0A1U7XHF4_NICSY</name>
<dbReference type="RefSeq" id="XP_009789086.1">
    <property type="nucleotide sequence ID" value="XM_009790784.1"/>
</dbReference>
<sequence length="114" mass="12887">MTWFKDGDGNTRLIHAQVNGRRRRLQLKRIQNSEGNWIEGNDPIVEEEVKFFQAQFHENSVPNVFGIIDHVPSMVTMENNQDLVRQPTKSEIKYVVFGQNGNSAGGPDGFTGVT</sequence>
<protein>
    <submittedName>
        <fullName evidence="2">Uncharacterized protein LOC104236776</fullName>
    </submittedName>
</protein>
<keyword evidence="1" id="KW-1185">Reference proteome</keyword>
<dbReference type="AlphaFoldDB" id="A0A1U7XHF4"/>